<reference evidence="2 3" key="1">
    <citation type="submission" date="2018-06" db="EMBL/GenBank/DDBJ databases">
        <authorList>
            <person name="Strepis N."/>
        </authorList>
    </citation>
    <scope>NUCLEOTIDE SEQUENCE [LARGE SCALE GENOMIC DNA]</scope>
    <source>
        <strain evidence="2">LUCI</strain>
    </source>
</reference>
<gene>
    <name evidence="2" type="ORF">LUCI_1014</name>
</gene>
<name>A0A498R6K5_9FIRM</name>
<evidence type="ECO:0000313" key="2">
    <source>
        <dbReference type="EMBL" id="VBB05803.1"/>
    </source>
</evidence>
<dbReference type="AlphaFoldDB" id="A0A498R6K5"/>
<dbReference type="Proteomes" id="UP000277811">
    <property type="component" value="Unassembled WGS sequence"/>
</dbReference>
<sequence length="80" mass="8468">MDQKQTQSKSQYGTLTAKYDANRDYADAQNGAQGSTATTSQSVAEYGTMTAKYDANDDYSQSGGGQKSSGNKPGQQGNKK</sequence>
<feature type="compositionally biased region" description="Low complexity" evidence="1">
    <location>
        <begin position="68"/>
        <end position="80"/>
    </location>
</feature>
<dbReference type="OrthoDB" id="9996016at2"/>
<evidence type="ECO:0000313" key="3">
    <source>
        <dbReference type="Proteomes" id="UP000277811"/>
    </source>
</evidence>
<protein>
    <submittedName>
        <fullName evidence="2">Uncharacterized protein</fullName>
    </submittedName>
</protein>
<evidence type="ECO:0000256" key="1">
    <source>
        <dbReference type="SAM" id="MobiDB-lite"/>
    </source>
</evidence>
<accession>A0A498R6K5</accession>
<dbReference type="EMBL" id="UPPP01000059">
    <property type="protein sequence ID" value="VBB05803.1"/>
    <property type="molecule type" value="Genomic_DNA"/>
</dbReference>
<keyword evidence="3" id="KW-1185">Reference proteome</keyword>
<dbReference type="RefSeq" id="WP_122626775.1">
    <property type="nucleotide sequence ID" value="NZ_UPPP01000059.1"/>
</dbReference>
<organism evidence="2 3">
    <name type="scientific">Lucifera butyrica</name>
    <dbReference type="NCBI Taxonomy" id="1351585"/>
    <lineage>
        <taxon>Bacteria</taxon>
        <taxon>Bacillati</taxon>
        <taxon>Bacillota</taxon>
        <taxon>Negativicutes</taxon>
        <taxon>Veillonellales</taxon>
        <taxon>Veillonellaceae</taxon>
        <taxon>Lucifera</taxon>
    </lineage>
</organism>
<feature type="region of interest" description="Disordered" evidence="1">
    <location>
        <begin position="54"/>
        <end position="80"/>
    </location>
</feature>
<proteinExistence type="predicted"/>